<feature type="domain" description="Nucleotide-diphospho-sugar transferase" evidence="2">
    <location>
        <begin position="135"/>
        <end position="368"/>
    </location>
</feature>
<keyword evidence="4" id="KW-1185">Reference proteome</keyword>
<dbReference type="GO" id="GO:0052636">
    <property type="term" value="F:arabinosyltransferase activity"/>
    <property type="evidence" value="ECO:0007669"/>
    <property type="project" value="TreeGrafter"/>
</dbReference>
<dbReference type="Pfam" id="PF03407">
    <property type="entry name" value="Nucleotid_trans"/>
    <property type="match status" value="1"/>
</dbReference>
<keyword evidence="1" id="KW-1133">Transmembrane helix</keyword>
<evidence type="ECO:0000256" key="1">
    <source>
        <dbReference type="SAM" id="Phobius"/>
    </source>
</evidence>
<dbReference type="PANTHER" id="PTHR46936:SF1">
    <property type="entry name" value="ARABINOSYLTRANSFERASE XEG113"/>
    <property type="match status" value="1"/>
</dbReference>
<sequence length="669" mass="76007">MDRAGVKRKARFSIFNRNETGNILPELHRHVAPAGRPFRGGALALIFGIVTLVAAIAALLKIFHVTLTMNNFRLSVKTEDNYRTSISLPKSCEKLSKQLLDKWAKNNTVMITFTDHQMFKLFGSTWLHNLEKAGITYWVVAVADNKTADLVLKSGAHHCFMAEDMEVDDLSAEFKWGSSTWKLHTWQKVLTVRHVHHMGYHVVQSDMDVVWFRDPLMYFNQKYTLPDYMVSLDPITTRNPLGDDGPEVGITVSHYMNTGVYFLRNTSGGSALIDKWYEIRKSKQAQGFHDQDGLYKYLTVDQREEIDGKNRISKVVDGKVKLAQLPATQFQNGYSHCINKVHKVHNLMPYETHFVWVDGNNNGKMHRMREGGYFYDPPSYYTQGGAGPHVVVSTGGSQGGSQGGEKGASFTALRPDAEAQWDGLDGFLSVDLTPIETPSGFNEWRNITNDTEKMVSHHLVSLEAQLTEVVHAFALAWTLNRTLILPKIQCWCIQNWFENPLCRLPGELHTQFPFPCPADYIFQMNKLYSFEVRGRRVPIREYSFLENKRTAPAIKENPLLLRVSSGEKQEAVYDKQAHVLLLPPEPSDATVVSAFEPFSKPFVRVHVEAPLMTKVIQYFKEPQLQTEFDQVISQLSVKWCCRPESVAKAHGLPIDHQLVMKSKMKSNTV</sequence>
<reference evidence="3 4" key="1">
    <citation type="submission" date="2017-08" db="EMBL/GenBank/DDBJ databases">
        <title>Acidophilic green algal genome provides insights into adaptation to an acidic environment.</title>
        <authorList>
            <person name="Hirooka S."/>
            <person name="Hirose Y."/>
            <person name="Kanesaki Y."/>
            <person name="Higuchi S."/>
            <person name="Fujiwara T."/>
            <person name="Onuma R."/>
            <person name="Era A."/>
            <person name="Ohbayashi R."/>
            <person name="Uzuka A."/>
            <person name="Nozaki H."/>
            <person name="Yoshikawa H."/>
            <person name="Miyagishima S.Y."/>
        </authorList>
    </citation>
    <scope>NUCLEOTIDE SEQUENCE [LARGE SCALE GENOMIC DNA]</scope>
    <source>
        <strain evidence="3 4">NIES-2499</strain>
    </source>
</reference>
<dbReference type="EMBL" id="BEGY01000071">
    <property type="protein sequence ID" value="GAX81831.1"/>
    <property type="molecule type" value="Genomic_DNA"/>
</dbReference>
<dbReference type="OrthoDB" id="540503at2759"/>
<keyword evidence="1" id="KW-0472">Membrane</keyword>
<dbReference type="AlphaFoldDB" id="A0A250XFH6"/>
<organism evidence="3 4">
    <name type="scientific">Chlamydomonas eustigma</name>
    <dbReference type="NCBI Taxonomy" id="1157962"/>
    <lineage>
        <taxon>Eukaryota</taxon>
        <taxon>Viridiplantae</taxon>
        <taxon>Chlorophyta</taxon>
        <taxon>core chlorophytes</taxon>
        <taxon>Chlorophyceae</taxon>
        <taxon>CS clade</taxon>
        <taxon>Chlamydomonadales</taxon>
        <taxon>Chlamydomonadaceae</taxon>
        <taxon>Chlamydomonas</taxon>
    </lineage>
</organism>
<protein>
    <recommendedName>
        <fullName evidence="2">Nucleotide-diphospho-sugar transferase domain-containing protein</fullName>
    </recommendedName>
</protein>
<dbReference type="InterPro" id="IPR053250">
    <property type="entry name" value="Glycosyltransferase_77"/>
</dbReference>
<keyword evidence="1" id="KW-0812">Transmembrane</keyword>
<dbReference type="GO" id="GO:0005794">
    <property type="term" value="C:Golgi apparatus"/>
    <property type="evidence" value="ECO:0007669"/>
    <property type="project" value="TreeGrafter"/>
</dbReference>
<evidence type="ECO:0000313" key="4">
    <source>
        <dbReference type="Proteomes" id="UP000232323"/>
    </source>
</evidence>
<dbReference type="Proteomes" id="UP000232323">
    <property type="component" value="Unassembled WGS sequence"/>
</dbReference>
<accession>A0A250XFH6</accession>
<proteinExistence type="predicted"/>
<dbReference type="PANTHER" id="PTHR46936">
    <property type="entry name" value="ARABINOSYLTRANSFERASE XEG113"/>
    <property type="match status" value="1"/>
</dbReference>
<dbReference type="InterPro" id="IPR005069">
    <property type="entry name" value="Nucl-diP-sugar_transferase"/>
</dbReference>
<comment type="caution">
    <text evidence="3">The sequence shown here is derived from an EMBL/GenBank/DDBJ whole genome shotgun (WGS) entry which is preliminary data.</text>
</comment>
<gene>
    <name evidence="3" type="ORF">CEUSTIGMA_g9259.t1</name>
</gene>
<name>A0A250XFH6_9CHLO</name>
<feature type="transmembrane region" description="Helical" evidence="1">
    <location>
        <begin position="42"/>
        <end position="63"/>
    </location>
</feature>
<evidence type="ECO:0000259" key="2">
    <source>
        <dbReference type="Pfam" id="PF03407"/>
    </source>
</evidence>
<dbReference type="STRING" id="1157962.A0A250XFH6"/>
<evidence type="ECO:0000313" key="3">
    <source>
        <dbReference type="EMBL" id="GAX81831.1"/>
    </source>
</evidence>
<dbReference type="GO" id="GO:0052325">
    <property type="term" value="P:cell wall pectin biosynthetic process"/>
    <property type="evidence" value="ECO:0007669"/>
    <property type="project" value="TreeGrafter"/>
</dbReference>